<feature type="compositionally biased region" description="Low complexity" evidence="1">
    <location>
        <begin position="44"/>
        <end position="70"/>
    </location>
</feature>
<evidence type="ECO:0000313" key="3">
    <source>
        <dbReference type="Proteomes" id="UP000543030"/>
    </source>
</evidence>
<dbReference type="RefSeq" id="WP_184102490.1">
    <property type="nucleotide sequence ID" value="NZ_JACHHN010000008.1"/>
</dbReference>
<evidence type="ECO:0000313" key="2">
    <source>
        <dbReference type="EMBL" id="MBB5192831.1"/>
    </source>
</evidence>
<dbReference type="Proteomes" id="UP000543030">
    <property type="component" value="Unassembled WGS sequence"/>
</dbReference>
<comment type="caution">
    <text evidence="2">The sequence shown here is derived from an EMBL/GenBank/DDBJ whole genome shotgun (WGS) entry which is preliminary data.</text>
</comment>
<reference evidence="2 3" key="1">
    <citation type="submission" date="2020-08" db="EMBL/GenBank/DDBJ databases">
        <title>Genomic Encyclopedia of Type Strains, Phase IV (KMG-IV): sequencing the most valuable type-strain genomes for metagenomic binning, comparative biology and taxonomic classification.</title>
        <authorList>
            <person name="Goeker M."/>
        </authorList>
    </citation>
    <scope>NUCLEOTIDE SEQUENCE [LARGE SCALE GENOMIC DNA]</scope>
    <source>
        <strain evidence="2 3">DSM 18233</strain>
    </source>
</reference>
<gene>
    <name evidence="2" type="ORF">HNQ50_003585</name>
</gene>
<organism evidence="2 3">
    <name type="scientific">Silvimonas terrae</name>
    <dbReference type="NCBI Taxonomy" id="300266"/>
    <lineage>
        <taxon>Bacteria</taxon>
        <taxon>Pseudomonadati</taxon>
        <taxon>Pseudomonadota</taxon>
        <taxon>Betaproteobacteria</taxon>
        <taxon>Neisseriales</taxon>
        <taxon>Chitinibacteraceae</taxon>
        <taxon>Silvimonas</taxon>
    </lineage>
</organism>
<keyword evidence="3" id="KW-1185">Reference proteome</keyword>
<dbReference type="AlphaFoldDB" id="A0A840RL23"/>
<feature type="compositionally biased region" description="Polar residues" evidence="1">
    <location>
        <begin position="1"/>
        <end position="36"/>
    </location>
</feature>
<feature type="compositionally biased region" description="Polar residues" evidence="1">
    <location>
        <begin position="106"/>
        <end position="123"/>
    </location>
</feature>
<protein>
    <submittedName>
        <fullName evidence="2">Cytoskeletal protein RodZ</fullName>
    </submittedName>
</protein>
<dbReference type="EMBL" id="JACHHN010000008">
    <property type="protein sequence ID" value="MBB5192831.1"/>
    <property type="molecule type" value="Genomic_DNA"/>
</dbReference>
<accession>A0A840RL23</accession>
<feature type="region of interest" description="Disordered" evidence="1">
    <location>
        <begin position="93"/>
        <end position="123"/>
    </location>
</feature>
<name>A0A840RL23_9NEIS</name>
<feature type="region of interest" description="Disordered" evidence="1">
    <location>
        <begin position="1"/>
        <end position="70"/>
    </location>
</feature>
<evidence type="ECO:0000256" key="1">
    <source>
        <dbReference type="SAM" id="MobiDB-lite"/>
    </source>
</evidence>
<proteinExistence type="predicted"/>
<sequence length="123" mass="12487">MNVGLNSPIASTQASSALQRAPQANDNQTLGRAQDNNTHDEVRAATAPGPTSATPVNNGVTTANGSTTVNTTHSVNQINQIAANNAAHQAAQAQQNAAATAQNNNPTYNTLGQRVGSLVNTSA</sequence>
<feature type="compositionally biased region" description="Low complexity" evidence="1">
    <location>
        <begin position="93"/>
        <end position="105"/>
    </location>
</feature>